<dbReference type="Pfam" id="PF04235">
    <property type="entry name" value="DUF418"/>
    <property type="match status" value="1"/>
</dbReference>
<dbReference type="InterPro" id="IPR052529">
    <property type="entry name" value="Bact_Transport_Assoc"/>
</dbReference>
<comment type="caution">
    <text evidence="3">The sequence shown here is derived from an EMBL/GenBank/DDBJ whole genome shotgun (WGS) entry which is preliminary data.</text>
</comment>
<evidence type="ECO:0000259" key="2">
    <source>
        <dbReference type="Pfam" id="PF04235"/>
    </source>
</evidence>
<keyword evidence="1" id="KW-1133">Transmembrane helix</keyword>
<dbReference type="RefSeq" id="WP_159719403.1">
    <property type="nucleotide sequence ID" value="NZ_JAGUQN010000002.1"/>
</dbReference>
<keyword evidence="1" id="KW-0812">Transmembrane</keyword>
<evidence type="ECO:0000256" key="1">
    <source>
        <dbReference type="SAM" id="Phobius"/>
    </source>
</evidence>
<feature type="transmembrane region" description="Helical" evidence="1">
    <location>
        <begin position="21"/>
        <end position="42"/>
    </location>
</feature>
<evidence type="ECO:0000313" key="3">
    <source>
        <dbReference type="EMBL" id="MDE8565666.1"/>
    </source>
</evidence>
<dbReference type="PANTHER" id="PTHR30590:SF2">
    <property type="entry name" value="INNER MEMBRANE PROTEIN"/>
    <property type="match status" value="1"/>
</dbReference>
<dbReference type="Proteomes" id="UP001213979">
    <property type="component" value="Unassembled WGS sequence"/>
</dbReference>
<accession>A0ABT5W8L5</accession>
<keyword evidence="1" id="KW-0472">Membrane</keyword>
<feature type="transmembrane region" description="Helical" evidence="1">
    <location>
        <begin position="213"/>
        <end position="230"/>
    </location>
</feature>
<gene>
    <name evidence="3" type="ORF">PNH38_17650</name>
</gene>
<name>A0ABT5W8L5_9BACL</name>
<dbReference type="EMBL" id="JAQOTG010000031">
    <property type="protein sequence ID" value="MDE8565666.1"/>
    <property type="molecule type" value="Genomic_DNA"/>
</dbReference>
<reference evidence="3 4" key="1">
    <citation type="submission" date="2023-01" db="EMBL/GenBank/DDBJ databases">
        <title>Genome-based reclassification of Anoxybacillus geothermalis as a later heterotypic synonym of Anoxybacillus rupiensis.</title>
        <authorList>
            <person name="Inan Bektas K."/>
            <person name="Canakci S."/>
            <person name="Belduz A.A."/>
            <person name="Guler H.H."/>
        </authorList>
    </citation>
    <scope>NUCLEOTIDE SEQUENCE [LARGE SCALE GENOMIC DNA]</scope>
    <source>
        <strain evidence="3 4">DSM 17127</strain>
    </source>
</reference>
<dbReference type="InterPro" id="IPR007349">
    <property type="entry name" value="DUF418"/>
</dbReference>
<proteinExistence type="predicted"/>
<keyword evidence="4" id="KW-1185">Reference proteome</keyword>
<feature type="domain" description="DUF418" evidence="2">
    <location>
        <begin position="232"/>
        <end position="385"/>
    </location>
</feature>
<feature type="transmembrane region" description="Helical" evidence="1">
    <location>
        <begin position="250"/>
        <end position="268"/>
    </location>
</feature>
<organism evidence="3 4">
    <name type="scientific">Anoxybacteroides rupiense</name>
    <dbReference type="NCBI Taxonomy" id="311460"/>
    <lineage>
        <taxon>Bacteria</taxon>
        <taxon>Bacillati</taxon>
        <taxon>Bacillota</taxon>
        <taxon>Bacilli</taxon>
        <taxon>Bacillales</taxon>
        <taxon>Anoxybacillaceae</taxon>
        <taxon>Anoxybacteroides</taxon>
    </lineage>
</organism>
<feature type="transmembrane region" description="Helical" evidence="1">
    <location>
        <begin position="143"/>
        <end position="168"/>
    </location>
</feature>
<sequence>MSEFHSISDTERIQSVDMMRGIAILGIFLVNMPHFNSPIMYLSHGSGSSHASDRLTEKMIDIFAEASFYPLFAFLFGFGVIIFRERVLMKKRPFVRLFARRMISLLLIGCLHAFLIWYGDILISYALTGMFMLLFHRASPRSLFVWALLLWLVPNGLLSALLGIAVWIELGNSDAPSDETLAHEALHHYRDGTFAEIFQQRWHDWMYVNNAEGTIFIILSLLPMFLFGAYVAKQQWFSSISANKKTLKKLWLFTLLFGWSLKLLPYWAERNMATEYIQNMLGGPLTSIFYVTTIALCSDMRWGNKILSTFAAVGKMSLTNYLFQSILCTLLFYHYGFGLYGTVRPFYGLLLAVFIYSLQVVISNRWMKRYRTGPVEWLWRTIIYGQKQPFKRT</sequence>
<feature type="transmembrane region" description="Helical" evidence="1">
    <location>
        <begin position="346"/>
        <end position="362"/>
    </location>
</feature>
<feature type="transmembrane region" description="Helical" evidence="1">
    <location>
        <begin position="280"/>
        <end position="297"/>
    </location>
</feature>
<dbReference type="PANTHER" id="PTHR30590">
    <property type="entry name" value="INNER MEMBRANE PROTEIN"/>
    <property type="match status" value="1"/>
</dbReference>
<feature type="transmembrane region" description="Helical" evidence="1">
    <location>
        <begin position="62"/>
        <end position="83"/>
    </location>
</feature>
<evidence type="ECO:0000313" key="4">
    <source>
        <dbReference type="Proteomes" id="UP001213979"/>
    </source>
</evidence>
<protein>
    <submittedName>
        <fullName evidence="3">DUF418 domain-containing protein</fullName>
    </submittedName>
</protein>